<dbReference type="AlphaFoldDB" id="A0AAW0KS41"/>
<organism evidence="1 2">
    <name type="scientific">Quercus suber</name>
    <name type="common">Cork oak</name>
    <dbReference type="NCBI Taxonomy" id="58331"/>
    <lineage>
        <taxon>Eukaryota</taxon>
        <taxon>Viridiplantae</taxon>
        <taxon>Streptophyta</taxon>
        <taxon>Embryophyta</taxon>
        <taxon>Tracheophyta</taxon>
        <taxon>Spermatophyta</taxon>
        <taxon>Magnoliopsida</taxon>
        <taxon>eudicotyledons</taxon>
        <taxon>Gunneridae</taxon>
        <taxon>Pentapetalae</taxon>
        <taxon>rosids</taxon>
        <taxon>fabids</taxon>
        <taxon>Fagales</taxon>
        <taxon>Fagaceae</taxon>
        <taxon>Quercus</taxon>
    </lineage>
</organism>
<name>A0AAW0KS41_QUESU</name>
<proteinExistence type="predicted"/>
<dbReference type="Proteomes" id="UP000237347">
    <property type="component" value="Unassembled WGS sequence"/>
</dbReference>
<evidence type="ECO:0000313" key="1">
    <source>
        <dbReference type="EMBL" id="KAK7841478.1"/>
    </source>
</evidence>
<keyword evidence="2" id="KW-1185">Reference proteome</keyword>
<reference evidence="1 2" key="1">
    <citation type="journal article" date="2018" name="Sci. Data">
        <title>The draft genome sequence of cork oak.</title>
        <authorList>
            <person name="Ramos A.M."/>
            <person name="Usie A."/>
            <person name="Barbosa P."/>
            <person name="Barros P.M."/>
            <person name="Capote T."/>
            <person name="Chaves I."/>
            <person name="Simoes F."/>
            <person name="Abreu I."/>
            <person name="Carrasquinho I."/>
            <person name="Faro C."/>
            <person name="Guimaraes J.B."/>
            <person name="Mendonca D."/>
            <person name="Nobrega F."/>
            <person name="Rodrigues L."/>
            <person name="Saibo N.J.M."/>
            <person name="Varela M.C."/>
            <person name="Egas C."/>
            <person name="Matos J."/>
            <person name="Miguel C.M."/>
            <person name="Oliveira M.M."/>
            <person name="Ricardo C.P."/>
            <person name="Goncalves S."/>
        </authorList>
    </citation>
    <scope>NUCLEOTIDE SEQUENCE [LARGE SCALE GENOMIC DNA]</scope>
    <source>
        <strain evidence="2">cv. HL8</strain>
    </source>
</reference>
<dbReference type="EMBL" id="PKMF04000240">
    <property type="protein sequence ID" value="KAK7841478.1"/>
    <property type="molecule type" value="Genomic_DNA"/>
</dbReference>
<sequence>MEKEGSEVDLIPPVSKIVLVLVGKFCTKRCVSLESVARVLKLVWRTEKNFEVYDMGENKVNQTSVIASNGYGAKKLLRNNERILVGSKLNEKENAREDNGLSGWAYIYSGQGNYGCGHKLTHSK</sequence>
<protein>
    <submittedName>
        <fullName evidence="1">Uncharacterized protein</fullName>
    </submittedName>
</protein>
<evidence type="ECO:0000313" key="2">
    <source>
        <dbReference type="Proteomes" id="UP000237347"/>
    </source>
</evidence>
<accession>A0AAW0KS41</accession>
<comment type="caution">
    <text evidence="1">The sequence shown here is derived from an EMBL/GenBank/DDBJ whole genome shotgun (WGS) entry which is preliminary data.</text>
</comment>
<gene>
    <name evidence="1" type="ORF">CFP56_015397</name>
</gene>